<dbReference type="RefSeq" id="WP_350341518.1">
    <property type="nucleotide sequence ID" value="NZ_AP028679.1"/>
</dbReference>
<dbReference type="InterPro" id="IPR041657">
    <property type="entry name" value="HTH_17"/>
</dbReference>
<dbReference type="SUPFAM" id="SSF46955">
    <property type="entry name" value="Putative DNA-binding domain"/>
    <property type="match status" value="1"/>
</dbReference>
<protein>
    <recommendedName>
        <fullName evidence="1">Helix-turn-helix domain-containing protein</fullName>
    </recommendedName>
</protein>
<sequence length="72" mass="8034">MSQFSRLLTTKALADRWGVSNRSLEGRRLRGEGPPFVKIGASVRYRLEDVEAWLVAQTRQSTSDQGPDQDAA</sequence>
<reference evidence="3" key="1">
    <citation type="journal article" date="2023" name="Arch. Microbiol.">
        <title>Desulfoferula mesophilus gen. nov. sp. nov., a mesophilic sulfate-reducing bacterium isolated from a brackish lake sediment.</title>
        <authorList>
            <person name="Watanabe T."/>
            <person name="Yabe T."/>
            <person name="Tsuji J.M."/>
            <person name="Fukui M."/>
        </authorList>
    </citation>
    <scope>NUCLEOTIDE SEQUENCE [LARGE SCALE GENOMIC DNA]</scope>
    <source>
        <strain evidence="3">12FAK</strain>
    </source>
</reference>
<proteinExistence type="predicted"/>
<dbReference type="EMBL" id="AP028679">
    <property type="protein sequence ID" value="BEQ15411.1"/>
    <property type="molecule type" value="Genomic_DNA"/>
</dbReference>
<accession>A0AAU9EYE6</accession>
<keyword evidence="3" id="KW-1185">Reference proteome</keyword>
<dbReference type="InterPro" id="IPR009061">
    <property type="entry name" value="DNA-bd_dom_put_sf"/>
</dbReference>
<evidence type="ECO:0000259" key="1">
    <source>
        <dbReference type="Pfam" id="PF12728"/>
    </source>
</evidence>
<dbReference type="KEGG" id="dmp:FAK_24770"/>
<dbReference type="Pfam" id="PF12728">
    <property type="entry name" value="HTH_17"/>
    <property type="match status" value="1"/>
</dbReference>
<dbReference type="InterPro" id="IPR036388">
    <property type="entry name" value="WH-like_DNA-bd_sf"/>
</dbReference>
<evidence type="ECO:0000313" key="3">
    <source>
        <dbReference type="Proteomes" id="UP001366166"/>
    </source>
</evidence>
<gene>
    <name evidence="2" type="ORF">FAK_24770</name>
</gene>
<dbReference type="Gene3D" id="1.10.10.10">
    <property type="entry name" value="Winged helix-like DNA-binding domain superfamily/Winged helix DNA-binding domain"/>
    <property type="match status" value="1"/>
</dbReference>
<evidence type="ECO:0000313" key="2">
    <source>
        <dbReference type="EMBL" id="BEQ15411.1"/>
    </source>
</evidence>
<organism evidence="2 3">
    <name type="scientific">Desulfoferula mesophila</name>
    <dbReference type="NCBI Taxonomy" id="3058419"/>
    <lineage>
        <taxon>Bacteria</taxon>
        <taxon>Pseudomonadati</taxon>
        <taxon>Thermodesulfobacteriota</taxon>
        <taxon>Desulfarculia</taxon>
        <taxon>Desulfarculales</taxon>
        <taxon>Desulfarculaceae</taxon>
        <taxon>Desulfoferula</taxon>
    </lineage>
</organism>
<dbReference type="AlphaFoldDB" id="A0AAU9EYE6"/>
<name>A0AAU9EYE6_9BACT</name>
<dbReference type="Proteomes" id="UP001366166">
    <property type="component" value="Chromosome"/>
</dbReference>
<feature type="domain" description="Helix-turn-helix" evidence="1">
    <location>
        <begin position="7"/>
        <end position="54"/>
    </location>
</feature>